<evidence type="ECO:0000256" key="1">
    <source>
        <dbReference type="SAM" id="MobiDB-lite"/>
    </source>
</evidence>
<dbReference type="PANTHER" id="PTHR33159:SF101">
    <property type="entry name" value="OS04G0379600 PROTEIN"/>
    <property type="match status" value="1"/>
</dbReference>
<feature type="compositionally biased region" description="Basic and acidic residues" evidence="1">
    <location>
        <begin position="59"/>
        <end position="71"/>
    </location>
</feature>
<accession>A0AAW1LH71</accession>
<organism evidence="3 4">
    <name type="scientific">Saponaria officinalis</name>
    <name type="common">Common soapwort</name>
    <name type="synonym">Lychnis saponaria</name>
    <dbReference type="NCBI Taxonomy" id="3572"/>
    <lineage>
        <taxon>Eukaryota</taxon>
        <taxon>Viridiplantae</taxon>
        <taxon>Streptophyta</taxon>
        <taxon>Embryophyta</taxon>
        <taxon>Tracheophyta</taxon>
        <taxon>Spermatophyta</taxon>
        <taxon>Magnoliopsida</taxon>
        <taxon>eudicotyledons</taxon>
        <taxon>Gunneridae</taxon>
        <taxon>Pentapetalae</taxon>
        <taxon>Caryophyllales</taxon>
        <taxon>Caryophyllaceae</taxon>
        <taxon>Caryophylleae</taxon>
        <taxon>Saponaria</taxon>
    </lineage>
</organism>
<dbReference type="InterPro" id="IPR040387">
    <property type="entry name" value="RIN4/NOI4"/>
</dbReference>
<dbReference type="AlphaFoldDB" id="A0AAW1LH71"/>
<evidence type="ECO:0000259" key="2">
    <source>
        <dbReference type="Pfam" id="PF05627"/>
    </source>
</evidence>
<proteinExistence type="predicted"/>
<name>A0AAW1LH71_SAPOF</name>
<sequence>MSKSSTSGGKSLPKFGEWDVKNPSSGEGFTVIFNAARDEKKNEANNNPSSSNQQSPIRDNNDKQRDKRNHNQDNATNKWMCCFRGK</sequence>
<feature type="region of interest" description="Disordered" evidence="1">
    <location>
        <begin position="1"/>
        <end position="86"/>
    </location>
</feature>
<evidence type="ECO:0000313" key="4">
    <source>
        <dbReference type="Proteomes" id="UP001443914"/>
    </source>
</evidence>
<dbReference type="Pfam" id="PF05627">
    <property type="entry name" value="AvrRpt-cleavage"/>
    <property type="match status" value="1"/>
</dbReference>
<gene>
    <name evidence="3" type="ORF">RND81_04G024900</name>
</gene>
<dbReference type="InterPro" id="IPR008700">
    <property type="entry name" value="TypeIII_avirulence_cleave"/>
</dbReference>
<dbReference type="PANTHER" id="PTHR33159">
    <property type="entry name" value="RPM1-INTERACTING PROTEIN 4 (RIN4) FAMILY PROTEIN"/>
    <property type="match status" value="1"/>
</dbReference>
<dbReference type="EMBL" id="JBDFQZ010000004">
    <property type="protein sequence ID" value="KAK9732823.1"/>
    <property type="molecule type" value="Genomic_DNA"/>
</dbReference>
<dbReference type="Proteomes" id="UP001443914">
    <property type="component" value="Unassembled WGS sequence"/>
</dbReference>
<feature type="compositionally biased region" description="Low complexity" evidence="1">
    <location>
        <begin position="45"/>
        <end position="56"/>
    </location>
</feature>
<reference evidence="3" key="1">
    <citation type="submission" date="2024-03" db="EMBL/GenBank/DDBJ databases">
        <title>WGS assembly of Saponaria officinalis var. Norfolk2.</title>
        <authorList>
            <person name="Jenkins J."/>
            <person name="Shu S."/>
            <person name="Grimwood J."/>
            <person name="Barry K."/>
            <person name="Goodstein D."/>
            <person name="Schmutz J."/>
            <person name="Leebens-Mack J."/>
            <person name="Osbourn A."/>
        </authorList>
    </citation>
    <scope>NUCLEOTIDE SEQUENCE [LARGE SCALE GENOMIC DNA]</scope>
    <source>
        <strain evidence="3">JIC</strain>
    </source>
</reference>
<feature type="domain" description="RIN4 pathogenic type III effector avirulence factor Avr cleavage site" evidence="2">
    <location>
        <begin position="8"/>
        <end position="41"/>
    </location>
</feature>
<evidence type="ECO:0000313" key="3">
    <source>
        <dbReference type="EMBL" id="KAK9732823.1"/>
    </source>
</evidence>
<comment type="caution">
    <text evidence="3">The sequence shown here is derived from an EMBL/GenBank/DDBJ whole genome shotgun (WGS) entry which is preliminary data.</text>
</comment>
<keyword evidence="4" id="KW-1185">Reference proteome</keyword>
<protein>
    <recommendedName>
        <fullName evidence="2">RIN4 pathogenic type III effector avirulence factor Avr cleavage site domain-containing protein</fullName>
    </recommendedName>
</protein>